<dbReference type="SUPFAM" id="SSF51905">
    <property type="entry name" value="FAD/NAD(P)-binding domain"/>
    <property type="match status" value="1"/>
</dbReference>
<comment type="similarity">
    <text evidence="2">Belongs to the GMC oxidoreductase family.</text>
</comment>
<dbReference type="InterPro" id="IPR000172">
    <property type="entry name" value="GMC_OxRdtase_N"/>
</dbReference>
<dbReference type="Pfam" id="PF05199">
    <property type="entry name" value="GMC_oxred_C"/>
    <property type="match status" value="1"/>
</dbReference>
<feature type="domain" description="Glucose-methanol-choline oxidoreductase N-terminal" evidence="6">
    <location>
        <begin position="257"/>
        <end position="271"/>
    </location>
</feature>
<accession>A0A9X8D795</accession>
<comment type="cofactor">
    <cofactor evidence="1 5">
        <name>FAD</name>
        <dbReference type="ChEBI" id="CHEBI:57692"/>
    </cofactor>
</comment>
<keyword evidence="8" id="KW-1185">Reference proteome</keyword>
<dbReference type="OrthoDB" id="9785276at2"/>
<name>A0A9X8D795_9BURK</name>
<evidence type="ECO:0000256" key="5">
    <source>
        <dbReference type="PIRSR" id="PIRSR000137-2"/>
    </source>
</evidence>
<dbReference type="InterPro" id="IPR012132">
    <property type="entry name" value="GMC_OxRdtase"/>
</dbReference>
<dbReference type="EMBL" id="QXMN01000005">
    <property type="protein sequence ID" value="RIX83228.1"/>
    <property type="molecule type" value="Genomic_DNA"/>
</dbReference>
<protein>
    <submittedName>
        <fullName evidence="7">Choline dehydrogenase</fullName>
        <ecNumber evidence="7">1.1.99.1</ecNumber>
    </submittedName>
</protein>
<evidence type="ECO:0000259" key="6">
    <source>
        <dbReference type="PROSITE" id="PS00624"/>
    </source>
</evidence>
<dbReference type="Proteomes" id="UP000265619">
    <property type="component" value="Unassembled WGS sequence"/>
</dbReference>
<reference evidence="7 8" key="1">
    <citation type="submission" date="2018-09" db="EMBL/GenBank/DDBJ databases">
        <title>Acidovorax cavernicola nov. sp. isolated from Gruta de las Maravillas (Aracena, Spain).</title>
        <authorList>
            <person name="Jurado V."/>
            <person name="Gutierrez-Patricio S."/>
            <person name="Gonzalez-Pimentel J.L."/>
            <person name="Miller A.Z."/>
            <person name="Laiz L."/>
            <person name="Saiz-Jimenez C."/>
        </authorList>
    </citation>
    <scope>NUCLEOTIDE SEQUENCE [LARGE SCALE GENOMIC DNA]</scope>
    <source>
        <strain evidence="7 8">1011MAR4D40.2</strain>
    </source>
</reference>
<dbReference type="Gene3D" id="3.50.50.60">
    <property type="entry name" value="FAD/NAD(P)-binding domain"/>
    <property type="match status" value="1"/>
</dbReference>
<keyword evidence="7" id="KW-0560">Oxidoreductase</keyword>
<evidence type="ECO:0000313" key="7">
    <source>
        <dbReference type="EMBL" id="RIX83228.1"/>
    </source>
</evidence>
<sequence length="538" mass="57951">MDTSSLEYDYVIVGGGSAGCVLAHRLSADPEIRVLLLEAGPDREPFWVRTPAGVGNVFFDERINWKFSTEPESRLDGRRLYWPRGKVMGGSSAINGMVYVRGFDADYDHWQALGNEGWSWRDVLPYFQRSETSDSGGSTYRGGAGPLRVSFPHKQHPTTDAFVQAGTTIDIPRNPDIAGATQEGVGYLQHTIGGGMRSSTARAYLAPVRSRPNLSVAGESTAARIDVVNGRATGVEFFRAGTRQVARARREVLVCAGAIGSPQLLMLSGIGAPAQLQAHGLPVVQALPGVGANLQDHLAMNAGYEVRAGASMNAALSGWRKFVHGAGYLLNRRGPLAVGASHAVAFVRSDPAVAVPDIQLSFRPLSFAFDSKNQLRMHPFPGVQFASAMLRPRSRGHIALRSADPHAPPAIHANYLSDADDERVMIATLRWIRRIAAAKPLGDLVVREDLPGAQVESDEEVMAFVRRNSQTLYHPAGTCSMGRGPDAVVDARLRVHGVQGLRVVDASVMPTIVSGNTNAPTIMIAEKASDLILEDARR</sequence>
<dbReference type="Pfam" id="PF00732">
    <property type="entry name" value="GMC_oxred_N"/>
    <property type="match status" value="1"/>
</dbReference>
<dbReference type="Gene3D" id="3.30.560.10">
    <property type="entry name" value="Glucose Oxidase, domain 3"/>
    <property type="match status" value="1"/>
</dbReference>
<organism evidence="7 8">
    <name type="scientific">Acidovorax cavernicola</name>
    <dbReference type="NCBI Taxonomy" id="1675792"/>
    <lineage>
        <taxon>Bacteria</taxon>
        <taxon>Pseudomonadati</taxon>
        <taxon>Pseudomonadota</taxon>
        <taxon>Betaproteobacteria</taxon>
        <taxon>Burkholderiales</taxon>
        <taxon>Comamonadaceae</taxon>
        <taxon>Acidovorax</taxon>
    </lineage>
</organism>
<dbReference type="RefSeq" id="WP_119552771.1">
    <property type="nucleotide sequence ID" value="NZ_QXMN01000005.1"/>
</dbReference>
<dbReference type="GO" id="GO:0008812">
    <property type="term" value="F:choline dehydrogenase activity"/>
    <property type="evidence" value="ECO:0007669"/>
    <property type="project" value="UniProtKB-EC"/>
</dbReference>
<dbReference type="InterPro" id="IPR036188">
    <property type="entry name" value="FAD/NAD-bd_sf"/>
</dbReference>
<dbReference type="AlphaFoldDB" id="A0A9X8D795"/>
<dbReference type="PROSITE" id="PS00624">
    <property type="entry name" value="GMC_OXRED_2"/>
    <property type="match status" value="1"/>
</dbReference>
<evidence type="ECO:0000256" key="1">
    <source>
        <dbReference type="ARBA" id="ARBA00001974"/>
    </source>
</evidence>
<proteinExistence type="inferred from homology"/>
<gene>
    <name evidence="7" type="ORF">D3H34_07280</name>
</gene>
<keyword evidence="3" id="KW-0285">Flavoprotein</keyword>
<evidence type="ECO:0000313" key="8">
    <source>
        <dbReference type="Proteomes" id="UP000265619"/>
    </source>
</evidence>
<dbReference type="PANTHER" id="PTHR11552">
    <property type="entry name" value="GLUCOSE-METHANOL-CHOLINE GMC OXIDOREDUCTASE"/>
    <property type="match status" value="1"/>
</dbReference>
<dbReference type="InterPro" id="IPR007867">
    <property type="entry name" value="GMC_OxRtase_C"/>
</dbReference>
<feature type="binding site" evidence="5">
    <location>
        <position position="87"/>
    </location>
    <ligand>
        <name>FAD</name>
        <dbReference type="ChEBI" id="CHEBI:57692"/>
    </ligand>
</feature>
<feature type="binding site" evidence="5">
    <location>
        <begin position="95"/>
        <end position="98"/>
    </location>
    <ligand>
        <name>FAD</name>
        <dbReference type="ChEBI" id="CHEBI:57692"/>
    </ligand>
</feature>
<evidence type="ECO:0000256" key="3">
    <source>
        <dbReference type="ARBA" id="ARBA00022630"/>
    </source>
</evidence>
<dbReference type="GO" id="GO:0050660">
    <property type="term" value="F:flavin adenine dinucleotide binding"/>
    <property type="evidence" value="ECO:0007669"/>
    <property type="project" value="InterPro"/>
</dbReference>
<dbReference type="EC" id="1.1.99.1" evidence="7"/>
<evidence type="ECO:0000256" key="2">
    <source>
        <dbReference type="ARBA" id="ARBA00010790"/>
    </source>
</evidence>
<dbReference type="PANTHER" id="PTHR11552:SF147">
    <property type="entry name" value="CHOLINE DEHYDROGENASE, MITOCHONDRIAL"/>
    <property type="match status" value="1"/>
</dbReference>
<keyword evidence="4 5" id="KW-0274">FAD</keyword>
<dbReference type="SUPFAM" id="SSF54373">
    <property type="entry name" value="FAD-linked reductases, C-terminal domain"/>
    <property type="match status" value="1"/>
</dbReference>
<dbReference type="NCBIfam" id="NF002550">
    <property type="entry name" value="PRK02106.1"/>
    <property type="match status" value="1"/>
</dbReference>
<evidence type="ECO:0000256" key="4">
    <source>
        <dbReference type="ARBA" id="ARBA00022827"/>
    </source>
</evidence>
<comment type="caution">
    <text evidence="7">The sequence shown here is derived from an EMBL/GenBank/DDBJ whole genome shotgun (WGS) entry which is preliminary data.</text>
</comment>
<dbReference type="PIRSF" id="PIRSF000137">
    <property type="entry name" value="Alcohol_oxidase"/>
    <property type="match status" value="1"/>
</dbReference>